<accession>A0A090R3V7</accession>
<name>A0A090R3V7_9GAMM</name>
<comment type="caution">
    <text evidence="2">The sequence shown here is derived from an EMBL/GenBank/DDBJ whole genome shotgun (WGS) entry which is preliminary data.</text>
</comment>
<evidence type="ECO:0000313" key="2">
    <source>
        <dbReference type="EMBL" id="GAL02322.1"/>
    </source>
</evidence>
<dbReference type="AlphaFoldDB" id="A0A090R3V7"/>
<sequence>MLYQAWRDNTEESKFNATYRDLFIQLEEALSEEMKAERHSKQASSERGWTPPPKGYADVIEELQKDTDDPLHS</sequence>
<dbReference type="EMBL" id="BBMN01000001">
    <property type="protein sequence ID" value="GAL02322.1"/>
    <property type="molecule type" value="Genomic_DNA"/>
</dbReference>
<organism evidence="2 3">
    <name type="scientific">Photobacterium aphoticum</name>
    <dbReference type="NCBI Taxonomy" id="754436"/>
    <lineage>
        <taxon>Bacteria</taxon>
        <taxon>Pseudomonadati</taxon>
        <taxon>Pseudomonadota</taxon>
        <taxon>Gammaproteobacteria</taxon>
        <taxon>Vibrionales</taxon>
        <taxon>Vibrionaceae</taxon>
        <taxon>Photobacterium</taxon>
    </lineage>
</organism>
<dbReference type="Proteomes" id="UP000029227">
    <property type="component" value="Unassembled WGS sequence"/>
</dbReference>
<dbReference type="eggNOG" id="COG1226">
    <property type="taxonomic scope" value="Bacteria"/>
</dbReference>
<protein>
    <submittedName>
        <fullName evidence="2">Glutathione-regulated potassium-efflux system protein KefC</fullName>
    </submittedName>
</protein>
<evidence type="ECO:0000313" key="3">
    <source>
        <dbReference type="Proteomes" id="UP000029227"/>
    </source>
</evidence>
<gene>
    <name evidence="2" type="ORF">JCM19237_5215</name>
</gene>
<feature type="region of interest" description="Disordered" evidence="1">
    <location>
        <begin position="33"/>
        <end position="73"/>
    </location>
</feature>
<feature type="compositionally biased region" description="Basic and acidic residues" evidence="1">
    <location>
        <begin position="62"/>
        <end position="73"/>
    </location>
</feature>
<dbReference type="STRING" id="754436.JCM19237_5215"/>
<reference evidence="2 3" key="1">
    <citation type="journal article" date="2014" name="Genome Announc.">
        <title>Draft Genome Sequences of Two Vibrionaceae Species, Vibrio ponticus C121 and Photobacterium aphoticum C119, Isolated as Coral Reef Microbiota.</title>
        <authorList>
            <person name="Al-saari N."/>
            <person name="Meirelles P.M."/>
            <person name="Mino S."/>
            <person name="Suda W."/>
            <person name="Oshima K."/>
            <person name="Hattori M."/>
            <person name="Ohkuma M."/>
            <person name="Thompson F.L."/>
            <person name="Gomez-Gil B."/>
            <person name="Sawabe T."/>
            <person name="Sawabe T."/>
        </authorList>
    </citation>
    <scope>NUCLEOTIDE SEQUENCE [LARGE SCALE GENOMIC DNA]</scope>
    <source>
        <strain evidence="2 3">JCM 19237</strain>
    </source>
</reference>
<evidence type="ECO:0000256" key="1">
    <source>
        <dbReference type="SAM" id="MobiDB-lite"/>
    </source>
</evidence>
<proteinExistence type="predicted"/>